<name>A0A4T0IIP6_WALIC</name>
<dbReference type="SUPFAM" id="SSF55811">
    <property type="entry name" value="Nudix"/>
    <property type="match status" value="1"/>
</dbReference>
<dbReference type="OMA" id="HFEASRN"/>
<evidence type="ECO:0000313" key="4">
    <source>
        <dbReference type="EMBL" id="TIB28537.1"/>
    </source>
</evidence>
<dbReference type="PRINTS" id="PR00502">
    <property type="entry name" value="NUDIXFAMILY"/>
</dbReference>
<evidence type="ECO:0000259" key="2">
    <source>
        <dbReference type="PROSITE" id="PS51462"/>
    </source>
</evidence>
<gene>
    <name evidence="4" type="ORF">E3P86_03838</name>
    <name evidence="3" type="ORF">E3P90_04112</name>
</gene>
<dbReference type="Pfam" id="PF00293">
    <property type="entry name" value="NUDIX"/>
    <property type="match status" value="1"/>
</dbReference>
<accession>A0A4T0IIP6</accession>
<protein>
    <recommendedName>
        <fullName evidence="2">Nudix hydrolase domain-containing protein</fullName>
    </recommendedName>
</protein>
<dbReference type="GO" id="GO:0006203">
    <property type="term" value="P:dGTP catabolic process"/>
    <property type="evidence" value="ECO:0007669"/>
    <property type="project" value="TreeGrafter"/>
</dbReference>
<dbReference type="PROSITE" id="PS51462">
    <property type="entry name" value="NUDIX"/>
    <property type="match status" value="1"/>
</dbReference>
<dbReference type="OrthoDB" id="447842at2759"/>
<dbReference type="Proteomes" id="UP000306954">
    <property type="component" value="Unassembled WGS sequence"/>
</dbReference>
<dbReference type="InterPro" id="IPR000086">
    <property type="entry name" value="NUDIX_hydrolase_dom"/>
</dbReference>
<dbReference type="FunFam" id="3.90.79.10:FF:000060">
    <property type="entry name" value="Nudix hydrolase 1"/>
    <property type="match status" value="1"/>
</dbReference>
<comment type="caution">
    <text evidence="4">The sequence shown here is derived from an EMBL/GenBank/DDBJ whole genome shotgun (WGS) entry which is preliminary data.</text>
</comment>
<dbReference type="EMBL" id="SPOI01000334">
    <property type="protein sequence ID" value="TIB28537.1"/>
    <property type="molecule type" value="Genomic_DNA"/>
</dbReference>
<dbReference type="InterPro" id="IPR015797">
    <property type="entry name" value="NUDIX_hydrolase-like_dom_sf"/>
</dbReference>
<dbReference type="Proteomes" id="UP000310689">
    <property type="component" value="Unassembled WGS sequence"/>
</dbReference>
<reference evidence="5 6" key="1">
    <citation type="submission" date="2019-03" db="EMBL/GenBank/DDBJ databases">
        <title>Sequencing 23 genomes of Wallemia ichthyophaga.</title>
        <authorList>
            <person name="Gostincar C."/>
        </authorList>
    </citation>
    <scope>NUCLEOTIDE SEQUENCE [LARGE SCALE GENOMIC DNA]</scope>
    <source>
        <strain evidence="4 6">EXF-6200</strain>
        <strain evidence="3 5">EXF-8621</strain>
    </source>
</reference>
<evidence type="ECO:0000313" key="3">
    <source>
        <dbReference type="EMBL" id="TIB07345.1"/>
    </source>
</evidence>
<dbReference type="PANTHER" id="PTHR16099">
    <property type="entry name" value="8-OXO-DGTP DIPHOSPHATES NUDT15"/>
    <property type="match status" value="1"/>
</dbReference>
<sequence>MIKVGIGCFLLNQHNQILIGKRINSIGHGTLALPGGHLEYGESFEQCAAREVEEETSLKPSSISHWKLGTTVGSLTESEHYVTIFMIAKQATETPLVPLNAEPEKCEGWSWIDWEDLKTLPPSRLFKPLNVLIEERSSFRPCI</sequence>
<keyword evidence="1" id="KW-0378">Hydrolase</keyword>
<dbReference type="GO" id="GO:0005829">
    <property type="term" value="C:cytosol"/>
    <property type="evidence" value="ECO:0007669"/>
    <property type="project" value="TreeGrafter"/>
</dbReference>
<evidence type="ECO:0000313" key="5">
    <source>
        <dbReference type="Proteomes" id="UP000306954"/>
    </source>
</evidence>
<dbReference type="InterPro" id="IPR020476">
    <property type="entry name" value="Nudix_hydrolase"/>
</dbReference>
<dbReference type="Gene3D" id="3.90.79.10">
    <property type="entry name" value="Nucleoside Triphosphate Pyrophosphohydrolase"/>
    <property type="match status" value="1"/>
</dbReference>
<dbReference type="EMBL" id="SPOF01000105">
    <property type="protein sequence ID" value="TIB07345.1"/>
    <property type="molecule type" value="Genomic_DNA"/>
</dbReference>
<dbReference type="AlphaFoldDB" id="A0A4T0IIP6"/>
<dbReference type="PANTHER" id="PTHR16099:SF5">
    <property type="entry name" value="NUCLEOTIDE TRIPHOSPHATE DIPHOSPHATASE NUDT15"/>
    <property type="match status" value="1"/>
</dbReference>
<organism evidence="4 6">
    <name type="scientific">Wallemia ichthyophaga</name>
    <dbReference type="NCBI Taxonomy" id="245174"/>
    <lineage>
        <taxon>Eukaryota</taxon>
        <taxon>Fungi</taxon>
        <taxon>Dikarya</taxon>
        <taxon>Basidiomycota</taxon>
        <taxon>Wallemiomycotina</taxon>
        <taxon>Wallemiomycetes</taxon>
        <taxon>Wallemiales</taxon>
        <taxon>Wallemiaceae</taxon>
        <taxon>Wallemia</taxon>
    </lineage>
</organism>
<dbReference type="CDD" id="cd04678">
    <property type="entry name" value="NUDIX_MTH2_Nudt15"/>
    <property type="match status" value="1"/>
</dbReference>
<evidence type="ECO:0000313" key="6">
    <source>
        <dbReference type="Proteomes" id="UP000310689"/>
    </source>
</evidence>
<proteinExistence type="predicted"/>
<dbReference type="GO" id="GO:0035539">
    <property type="term" value="F:8-oxo-7,8-dihydrodeoxyguanosine triphosphate pyrophosphatase activity"/>
    <property type="evidence" value="ECO:0007669"/>
    <property type="project" value="TreeGrafter"/>
</dbReference>
<evidence type="ECO:0000256" key="1">
    <source>
        <dbReference type="ARBA" id="ARBA00022801"/>
    </source>
</evidence>
<feature type="domain" description="Nudix hydrolase" evidence="2">
    <location>
        <begin position="1"/>
        <end position="134"/>
    </location>
</feature>